<comment type="pathway">
    <text evidence="1 10">Cofactor biosynthesis; (R)-pantothenate biosynthesis; (R)-pantoate from 3-methyl-2-oxobutanoate: step 2/2.</text>
</comment>
<dbReference type="SUPFAM" id="SSF48179">
    <property type="entry name" value="6-phosphogluconate dehydrogenase C-terminal domain-like"/>
    <property type="match status" value="1"/>
</dbReference>
<dbReference type="Proteomes" id="UP000317078">
    <property type="component" value="Unassembled WGS sequence"/>
</dbReference>
<dbReference type="PANTHER" id="PTHR43765:SF2">
    <property type="entry name" value="2-DEHYDROPANTOATE 2-REDUCTASE"/>
    <property type="match status" value="1"/>
</dbReference>
<evidence type="ECO:0000256" key="1">
    <source>
        <dbReference type="ARBA" id="ARBA00004994"/>
    </source>
</evidence>
<organism evidence="13 14">
    <name type="scientific">Muricoccus nepalensis</name>
    <dbReference type="NCBI Taxonomy" id="1854500"/>
    <lineage>
        <taxon>Bacteria</taxon>
        <taxon>Pseudomonadati</taxon>
        <taxon>Pseudomonadota</taxon>
        <taxon>Alphaproteobacteria</taxon>
        <taxon>Acetobacterales</taxon>
        <taxon>Roseomonadaceae</taxon>
        <taxon>Muricoccus</taxon>
    </lineage>
</organism>
<feature type="domain" description="Ketopantoate reductase C-terminal" evidence="12">
    <location>
        <begin position="184"/>
        <end position="326"/>
    </location>
</feature>
<dbReference type="Gene3D" id="3.40.50.720">
    <property type="entry name" value="NAD(P)-binding Rossmann-like Domain"/>
    <property type="match status" value="1"/>
</dbReference>
<evidence type="ECO:0000256" key="7">
    <source>
        <dbReference type="ARBA" id="ARBA00023002"/>
    </source>
</evidence>
<keyword evidence="14" id="KW-1185">Reference proteome</keyword>
<evidence type="ECO:0000313" key="13">
    <source>
        <dbReference type="EMBL" id="TPG53839.1"/>
    </source>
</evidence>
<dbReference type="AlphaFoldDB" id="A0A502FWM3"/>
<dbReference type="SUPFAM" id="SSF51735">
    <property type="entry name" value="NAD(P)-binding Rossmann-fold domains"/>
    <property type="match status" value="1"/>
</dbReference>
<evidence type="ECO:0000256" key="3">
    <source>
        <dbReference type="ARBA" id="ARBA00013014"/>
    </source>
</evidence>
<name>A0A502FWM3_9PROT</name>
<accession>A0A502FWM3</accession>
<evidence type="ECO:0000259" key="12">
    <source>
        <dbReference type="Pfam" id="PF08546"/>
    </source>
</evidence>
<dbReference type="InterPro" id="IPR036291">
    <property type="entry name" value="NAD(P)-bd_dom_sf"/>
</dbReference>
<dbReference type="InterPro" id="IPR013328">
    <property type="entry name" value="6PGD_dom2"/>
</dbReference>
<dbReference type="GO" id="GO:0008677">
    <property type="term" value="F:2-dehydropantoate 2-reductase activity"/>
    <property type="evidence" value="ECO:0007669"/>
    <property type="project" value="UniProtKB-EC"/>
</dbReference>
<dbReference type="GO" id="GO:0050661">
    <property type="term" value="F:NADP binding"/>
    <property type="evidence" value="ECO:0007669"/>
    <property type="project" value="TreeGrafter"/>
</dbReference>
<dbReference type="InterPro" id="IPR013752">
    <property type="entry name" value="KPA_reductase"/>
</dbReference>
<dbReference type="InterPro" id="IPR013332">
    <property type="entry name" value="KPR_N"/>
</dbReference>
<keyword evidence="5 10" id="KW-0566">Pantothenate biosynthesis</keyword>
<evidence type="ECO:0000256" key="8">
    <source>
        <dbReference type="ARBA" id="ARBA00032024"/>
    </source>
</evidence>
<comment type="function">
    <text evidence="10">Catalyzes the NADPH-dependent reduction of ketopantoate into pantoic acid.</text>
</comment>
<evidence type="ECO:0000256" key="5">
    <source>
        <dbReference type="ARBA" id="ARBA00022655"/>
    </source>
</evidence>
<evidence type="ECO:0000256" key="4">
    <source>
        <dbReference type="ARBA" id="ARBA00019465"/>
    </source>
</evidence>
<reference evidence="13 14" key="1">
    <citation type="journal article" date="2019" name="Environ. Microbiol.">
        <title>Species interactions and distinct microbial communities in high Arctic permafrost affected cryosols are associated with the CH4 and CO2 gas fluxes.</title>
        <authorList>
            <person name="Altshuler I."/>
            <person name="Hamel J."/>
            <person name="Turney S."/>
            <person name="Magnuson E."/>
            <person name="Levesque R."/>
            <person name="Greer C."/>
            <person name="Whyte L.G."/>
        </authorList>
    </citation>
    <scope>NUCLEOTIDE SEQUENCE [LARGE SCALE GENOMIC DNA]</scope>
    <source>
        <strain evidence="13 14">S9.3B</strain>
    </source>
</reference>
<protein>
    <recommendedName>
        <fullName evidence="4 10">2-dehydropantoate 2-reductase</fullName>
        <ecNumber evidence="3 10">1.1.1.169</ecNumber>
    </recommendedName>
    <alternativeName>
        <fullName evidence="8 10">Ketopantoate reductase</fullName>
    </alternativeName>
</protein>
<evidence type="ECO:0000259" key="11">
    <source>
        <dbReference type="Pfam" id="PF02558"/>
    </source>
</evidence>
<dbReference type="Pfam" id="PF02558">
    <property type="entry name" value="ApbA"/>
    <property type="match status" value="1"/>
</dbReference>
<dbReference type="EMBL" id="RCZP01000014">
    <property type="protein sequence ID" value="TPG53839.1"/>
    <property type="molecule type" value="Genomic_DNA"/>
</dbReference>
<feature type="domain" description="Ketopantoate reductase N-terminal" evidence="11">
    <location>
        <begin position="9"/>
        <end position="158"/>
    </location>
</feature>
<keyword evidence="6 10" id="KW-0521">NADP</keyword>
<gene>
    <name evidence="13" type="ORF">EAH89_15465</name>
</gene>
<evidence type="ECO:0000256" key="6">
    <source>
        <dbReference type="ARBA" id="ARBA00022857"/>
    </source>
</evidence>
<dbReference type="EC" id="1.1.1.169" evidence="3 10"/>
<dbReference type="UniPathway" id="UPA00028">
    <property type="reaction ID" value="UER00004"/>
</dbReference>
<dbReference type="Gene3D" id="1.10.1040.10">
    <property type="entry name" value="N-(1-d-carboxylethyl)-l-norvaline Dehydrogenase, domain 2"/>
    <property type="match status" value="1"/>
</dbReference>
<dbReference type="PANTHER" id="PTHR43765">
    <property type="entry name" value="2-DEHYDROPANTOATE 2-REDUCTASE-RELATED"/>
    <property type="match status" value="1"/>
</dbReference>
<keyword evidence="7 10" id="KW-0560">Oxidoreductase</keyword>
<dbReference type="NCBIfam" id="TIGR00745">
    <property type="entry name" value="apbA_panE"/>
    <property type="match status" value="1"/>
</dbReference>
<dbReference type="GO" id="GO:0015940">
    <property type="term" value="P:pantothenate biosynthetic process"/>
    <property type="evidence" value="ECO:0007669"/>
    <property type="project" value="UniProtKB-UniPathway"/>
</dbReference>
<comment type="caution">
    <text evidence="13">The sequence shown here is derived from an EMBL/GenBank/DDBJ whole genome shotgun (WGS) entry which is preliminary data.</text>
</comment>
<comment type="similarity">
    <text evidence="2 10">Belongs to the ketopantoate reductase family.</text>
</comment>
<dbReference type="InterPro" id="IPR050838">
    <property type="entry name" value="Ketopantoate_reductase"/>
</dbReference>
<proteinExistence type="inferred from homology"/>
<dbReference type="InterPro" id="IPR003710">
    <property type="entry name" value="ApbA"/>
</dbReference>
<evidence type="ECO:0000313" key="14">
    <source>
        <dbReference type="Proteomes" id="UP000317078"/>
    </source>
</evidence>
<dbReference type="Pfam" id="PF08546">
    <property type="entry name" value="ApbA_C"/>
    <property type="match status" value="1"/>
</dbReference>
<evidence type="ECO:0000256" key="10">
    <source>
        <dbReference type="RuleBase" id="RU362068"/>
    </source>
</evidence>
<evidence type="ECO:0000256" key="9">
    <source>
        <dbReference type="ARBA" id="ARBA00048793"/>
    </source>
</evidence>
<dbReference type="OrthoDB" id="247668at2"/>
<dbReference type="GO" id="GO:0005737">
    <property type="term" value="C:cytoplasm"/>
    <property type="evidence" value="ECO:0007669"/>
    <property type="project" value="TreeGrafter"/>
</dbReference>
<sequence length="342" mass="36639">MLEAEDGPILVWGAGAIGGTVGAFLRRDGLDVTFVDVVPEHVDAIRDPARGLRITGPVASLAVSAPAMRPEEVRGLWDRVLLCVKAHHTEEACRALAPHLAPGGVVVSLQNGLCEAVIAGIVGRERTMGAFVNFGADYIEPGHVLLGNRAAVVLGELDGRETPRLRALLETLRRFEPEAILTDDIHAYLWGKLAYGAMLFAQALGQSSIADAFARPELELAFRRLGEEAVAVAIAEGVAPRGFNGFDPEAFRPGAPPEAARASIAAMERFNRGSAKTHSGIWRDLAVRRRRTEVDMQVLPVIAAGEAHGLPCPGLRKLAALIHEIEDGRRPLDDANLLELVP</sequence>
<evidence type="ECO:0000256" key="2">
    <source>
        <dbReference type="ARBA" id="ARBA00007870"/>
    </source>
</evidence>
<dbReference type="InterPro" id="IPR008927">
    <property type="entry name" value="6-PGluconate_DH-like_C_sf"/>
</dbReference>
<comment type="catalytic activity">
    <reaction evidence="9 10">
        <text>(R)-pantoate + NADP(+) = 2-dehydropantoate + NADPH + H(+)</text>
        <dbReference type="Rhea" id="RHEA:16233"/>
        <dbReference type="ChEBI" id="CHEBI:11561"/>
        <dbReference type="ChEBI" id="CHEBI:15378"/>
        <dbReference type="ChEBI" id="CHEBI:15980"/>
        <dbReference type="ChEBI" id="CHEBI:57783"/>
        <dbReference type="ChEBI" id="CHEBI:58349"/>
        <dbReference type="EC" id="1.1.1.169"/>
    </reaction>
</comment>
<dbReference type="RefSeq" id="WP_140884602.1">
    <property type="nucleotide sequence ID" value="NZ_RCZP01000014.1"/>
</dbReference>